<evidence type="ECO:0000256" key="9">
    <source>
        <dbReference type="ARBA" id="ARBA00038022"/>
    </source>
</evidence>
<evidence type="ECO:0000256" key="4">
    <source>
        <dbReference type="ARBA" id="ARBA00022490"/>
    </source>
</evidence>
<dbReference type="Pfam" id="PF23760">
    <property type="entry name" value="Beta-prop_DCAF12"/>
    <property type="match status" value="2"/>
</dbReference>
<dbReference type="GO" id="GO:0005634">
    <property type="term" value="C:nucleus"/>
    <property type="evidence" value="ECO:0007669"/>
    <property type="project" value="UniProtKB-SubCell"/>
</dbReference>
<evidence type="ECO:0000256" key="1">
    <source>
        <dbReference type="ARBA" id="ARBA00004123"/>
    </source>
</evidence>
<dbReference type="InterPro" id="IPR056151">
    <property type="entry name" value="Beta-prop_DCAF12"/>
</dbReference>
<evidence type="ECO:0000256" key="2">
    <source>
        <dbReference type="ARBA" id="ARBA00004496"/>
    </source>
</evidence>
<gene>
    <name evidence="12" type="ORF">BaRGS_00030898</name>
</gene>
<proteinExistence type="inferred from homology"/>
<dbReference type="PANTHER" id="PTHR19860">
    <property type="entry name" value="DDB1- AND CUL4-ASSOCIATED FACTOR 12-RELATED"/>
    <property type="match status" value="1"/>
</dbReference>
<evidence type="ECO:0000259" key="11">
    <source>
        <dbReference type="Pfam" id="PF23760"/>
    </source>
</evidence>
<comment type="pathway">
    <text evidence="3">Protein modification; protein ubiquitination.</text>
</comment>
<evidence type="ECO:0000313" key="12">
    <source>
        <dbReference type="EMBL" id="KAK7477820.1"/>
    </source>
</evidence>
<dbReference type="SUPFAM" id="SSF50978">
    <property type="entry name" value="WD40 repeat-like"/>
    <property type="match status" value="1"/>
</dbReference>
<dbReference type="InterPro" id="IPR015943">
    <property type="entry name" value="WD40/YVTN_repeat-like_dom_sf"/>
</dbReference>
<evidence type="ECO:0000256" key="3">
    <source>
        <dbReference type="ARBA" id="ARBA00004906"/>
    </source>
</evidence>
<feature type="domain" description="DDB1- and CUL4-associated factor 12 beta-propeller" evidence="11">
    <location>
        <begin position="168"/>
        <end position="317"/>
    </location>
</feature>
<accession>A0ABD0JT65</accession>
<reference evidence="12 13" key="1">
    <citation type="journal article" date="2023" name="Sci. Data">
        <title>Genome assembly of the Korean intertidal mud-creeper Batillaria attramentaria.</title>
        <authorList>
            <person name="Patra A.K."/>
            <person name="Ho P.T."/>
            <person name="Jun S."/>
            <person name="Lee S.J."/>
            <person name="Kim Y."/>
            <person name="Won Y.J."/>
        </authorList>
    </citation>
    <scope>NUCLEOTIDE SEQUENCE [LARGE SCALE GENOMIC DNA]</scope>
    <source>
        <strain evidence="12">Wonlab-2016</strain>
    </source>
</reference>
<dbReference type="Proteomes" id="UP001519460">
    <property type="component" value="Unassembled WGS sequence"/>
</dbReference>
<dbReference type="InterPro" id="IPR001680">
    <property type="entry name" value="WD40_rpt"/>
</dbReference>
<protein>
    <recommendedName>
        <fullName evidence="11">DDB1- and CUL4-associated factor 12 beta-propeller domain-containing protein</fullName>
    </recommendedName>
</protein>
<sequence>MNKIFAARWLNDKQVVFGTKCNQLVVLDVQTGQLTMIPSLQSSDESFPASQPCGIHAISINPSGTLLATGASHTNDIGIYRLPTFDPFCVGECGHSDWIFDMEWIDDEFLVTGSRDSHIALWRIDNVDESRTSRMSCLYVPEYAIKKPLFSRPCEKATKVRALCVNRCRKIWSSRLTCARENVCMAVSEEKNLYAIGSHSFVTLLDSRKKTLQPIPAKNRDRGLFQGTEQAGTGVGLVMFYDLRAQKYLESPCGHPCQLPVGQGWLRHDENYRDIFFDTEYPNAIYTHCYDDMGVRLFTAGGPLPAGLWGNYAALWA</sequence>
<evidence type="ECO:0000256" key="6">
    <source>
        <dbReference type="ARBA" id="ARBA00022737"/>
    </source>
</evidence>
<dbReference type="InterPro" id="IPR036322">
    <property type="entry name" value="WD40_repeat_dom_sf"/>
</dbReference>
<evidence type="ECO:0000256" key="7">
    <source>
        <dbReference type="ARBA" id="ARBA00022786"/>
    </source>
</evidence>
<keyword evidence="4" id="KW-0963">Cytoplasm</keyword>
<organism evidence="12 13">
    <name type="scientific">Batillaria attramentaria</name>
    <dbReference type="NCBI Taxonomy" id="370345"/>
    <lineage>
        <taxon>Eukaryota</taxon>
        <taxon>Metazoa</taxon>
        <taxon>Spiralia</taxon>
        <taxon>Lophotrochozoa</taxon>
        <taxon>Mollusca</taxon>
        <taxon>Gastropoda</taxon>
        <taxon>Caenogastropoda</taxon>
        <taxon>Sorbeoconcha</taxon>
        <taxon>Cerithioidea</taxon>
        <taxon>Batillariidae</taxon>
        <taxon>Batillaria</taxon>
    </lineage>
</organism>
<feature type="repeat" description="WD" evidence="10">
    <location>
        <begin position="92"/>
        <end position="132"/>
    </location>
</feature>
<dbReference type="PROSITE" id="PS50082">
    <property type="entry name" value="WD_REPEATS_2"/>
    <property type="match status" value="1"/>
</dbReference>
<comment type="caution">
    <text evidence="12">The sequence shown here is derived from an EMBL/GenBank/DDBJ whole genome shotgun (WGS) entry which is preliminary data.</text>
</comment>
<comment type="similarity">
    <text evidence="9">Belongs to the WD repeat DCAF12 family.</text>
</comment>
<evidence type="ECO:0000256" key="8">
    <source>
        <dbReference type="ARBA" id="ARBA00023242"/>
    </source>
</evidence>
<keyword evidence="7" id="KW-0833">Ubl conjugation pathway</keyword>
<keyword evidence="8" id="KW-0539">Nucleus</keyword>
<comment type="subcellular location">
    <subcellularLocation>
        <location evidence="2">Cytoplasm</location>
    </subcellularLocation>
    <subcellularLocation>
        <location evidence="1">Nucleus</location>
    </subcellularLocation>
</comment>
<evidence type="ECO:0000256" key="10">
    <source>
        <dbReference type="PROSITE-ProRule" id="PRU00221"/>
    </source>
</evidence>
<dbReference type="GO" id="GO:0005737">
    <property type="term" value="C:cytoplasm"/>
    <property type="evidence" value="ECO:0007669"/>
    <property type="project" value="UniProtKB-SubCell"/>
</dbReference>
<dbReference type="Gene3D" id="2.130.10.10">
    <property type="entry name" value="YVTN repeat-like/Quinoprotein amine dehydrogenase"/>
    <property type="match status" value="1"/>
</dbReference>
<dbReference type="PANTHER" id="PTHR19860:SF16">
    <property type="entry name" value="DDB1- AND CUL4-ASSOCIATED FACTOR 12"/>
    <property type="match status" value="1"/>
</dbReference>
<evidence type="ECO:0000313" key="13">
    <source>
        <dbReference type="Proteomes" id="UP001519460"/>
    </source>
</evidence>
<name>A0ABD0JT65_9CAEN</name>
<evidence type="ECO:0000256" key="5">
    <source>
        <dbReference type="ARBA" id="ARBA00022574"/>
    </source>
</evidence>
<dbReference type="AlphaFoldDB" id="A0ABD0JT65"/>
<keyword evidence="5 10" id="KW-0853">WD repeat</keyword>
<dbReference type="SMART" id="SM00320">
    <property type="entry name" value="WD40"/>
    <property type="match status" value="2"/>
</dbReference>
<keyword evidence="13" id="KW-1185">Reference proteome</keyword>
<keyword evidence="6" id="KW-0677">Repeat</keyword>
<dbReference type="InterPro" id="IPR051191">
    <property type="entry name" value="DCAF12"/>
</dbReference>
<feature type="domain" description="DDB1- and CUL4-associated factor 12 beta-propeller" evidence="11">
    <location>
        <begin position="1"/>
        <end position="150"/>
    </location>
</feature>
<dbReference type="EMBL" id="JACVVK020000340">
    <property type="protein sequence ID" value="KAK7477820.1"/>
    <property type="molecule type" value="Genomic_DNA"/>
</dbReference>